<dbReference type="FunFam" id="3.80.10.10:FF:000041">
    <property type="entry name" value="LRR receptor-like serine/threonine-protein kinase ERECTA"/>
    <property type="match status" value="1"/>
</dbReference>
<evidence type="ECO:0000313" key="10">
    <source>
        <dbReference type="EMBL" id="KAB5519265.1"/>
    </source>
</evidence>
<dbReference type="PANTHER" id="PTHR27008:SF398">
    <property type="entry name" value="PROTEIN KINASE DOMAIN-CONTAINING PROTEIN"/>
    <property type="match status" value="1"/>
</dbReference>
<evidence type="ECO:0000256" key="8">
    <source>
        <dbReference type="ARBA" id="ARBA00023136"/>
    </source>
</evidence>
<protein>
    <submittedName>
        <fullName evidence="10">Uncharacterized protein</fullName>
    </submittedName>
</protein>
<keyword evidence="3" id="KW-0433">Leucine-rich repeat</keyword>
<dbReference type="InterPro" id="IPR051809">
    <property type="entry name" value="Plant_receptor-like_S/T_kinase"/>
</dbReference>
<dbReference type="GO" id="GO:0016020">
    <property type="term" value="C:membrane"/>
    <property type="evidence" value="ECO:0007669"/>
    <property type="project" value="UniProtKB-SubCell"/>
</dbReference>
<proteinExistence type="inferred from homology"/>
<evidence type="ECO:0000256" key="5">
    <source>
        <dbReference type="ARBA" id="ARBA00022729"/>
    </source>
</evidence>
<comment type="subcellular location">
    <subcellularLocation>
        <location evidence="1">Membrane</location>
        <topology evidence="1">Single-pass membrane protein</topology>
    </subcellularLocation>
</comment>
<dbReference type="Proteomes" id="UP000326939">
    <property type="component" value="Chromosome 16"/>
</dbReference>
<dbReference type="SUPFAM" id="SSF52058">
    <property type="entry name" value="L domain-like"/>
    <property type="match status" value="1"/>
</dbReference>
<dbReference type="Gene3D" id="3.80.10.10">
    <property type="entry name" value="Ribonuclease Inhibitor"/>
    <property type="match status" value="1"/>
</dbReference>
<dbReference type="EMBL" id="VDCV01000016">
    <property type="protein sequence ID" value="KAB5519265.1"/>
    <property type="molecule type" value="Genomic_DNA"/>
</dbReference>
<comment type="similarity">
    <text evidence="2">Belongs to the RLP family.</text>
</comment>
<comment type="caution">
    <text evidence="10">The sequence shown here is derived from an EMBL/GenBank/DDBJ whole genome shotgun (WGS) entry which is preliminary data.</text>
</comment>
<dbReference type="Pfam" id="PF00560">
    <property type="entry name" value="LRR_1"/>
    <property type="match status" value="5"/>
</dbReference>
<keyword evidence="6" id="KW-0677">Repeat</keyword>
<evidence type="ECO:0000256" key="4">
    <source>
        <dbReference type="ARBA" id="ARBA00022692"/>
    </source>
</evidence>
<dbReference type="InterPro" id="IPR032675">
    <property type="entry name" value="LRR_dom_sf"/>
</dbReference>
<dbReference type="SMART" id="SM00369">
    <property type="entry name" value="LRR_TYP"/>
    <property type="match status" value="5"/>
</dbReference>
<name>A0A5N5JQ92_9ROSI</name>
<evidence type="ECO:0000256" key="7">
    <source>
        <dbReference type="ARBA" id="ARBA00022989"/>
    </source>
</evidence>
<dbReference type="InterPro" id="IPR003591">
    <property type="entry name" value="Leu-rich_rpt_typical-subtyp"/>
</dbReference>
<sequence>MKEEDDMSTLAAMHGHKVGGHRTMRLVLANMTRRSKNGSLPQESSINLPNLKELQLDMNDITVRGLRKIQVLDLYKNKLNGSIPSDICLARRLVDLTLNNNLLSGEIPSCLGNLTSLRNLYLHFNILSSAIPMALWSLKDLLILNLHSNFLYGSLPPQIGEMEAAIGIRLSSNQLSGNIPSTIGSLQNLISFSLSKNRFQGSIPEAFGVLISLELLDLSQNNLSGEIPKSLEALRYLKFFNVSFNGLQGEIPRGGPFANFTAHSFIMNKGLCGPSRLQVPPCSIESRKDSKTKSRLLRFSLPAAASILLVMTRFDMQFENASDFGIEKALNAKQNAEKPSSRTLPIDSNPEKNSYFELLRSTNGFHESNLLDVGSYSSVKSRGAS</sequence>
<organism evidence="10 11">
    <name type="scientific">Salix brachista</name>
    <dbReference type="NCBI Taxonomy" id="2182728"/>
    <lineage>
        <taxon>Eukaryota</taxon>
        <taxon>Viridiplantae</taxon>
        <taxon>Streptophyta</taxon>
        <taxon>Embryophyta</taxon>
        <taxon>Tracheophyta</taxon>
        <taxon>Spermatophyta</taxon>
        <taxon>Magnoliopsida</taxon>
        <taxon>eudicotyledons</taxon>
        <taxon>Gunneridae</taxon>
        <taxon>Pentapetalae</taxon>
        <taxon>rosids</taxon>
        <taxon>fabids</taxon>
        <taxon>Malpighiales</taxon>
        <taxon>Salicaceae</taxon>
        <taxon>Saliceae</taxon>
        <taxon>Salix</taxon>
    </lineage>
</organism>
<evidence type="ECO:0000313" key="11">
    <source>
        <dbReference type="Proteomes" id="UP000326939"/>
    </source>
</evidence>
<dbReference type="AlphaFoldDB" id="A0A5N5JQ92"/>
<evidence type="ECO:0000256" key="1">
    <source>
        <dbReference type="ARBA" id="ARBA00004167"/>
    </source>
</evidence>
<evidence type="ECO:0000256" key="9">
    <source>
        <dbReference type="ARBA" id="ARBA00023180"/>
    </source>
</evidence>
<reference evidence="11" key="1">
    <citation type="journal article" date="2019" name="Gigascience">
        <title>De novo genome assembly of the endangered Acer yangbiense, a plant species with extremely small populations endemic to Yunnan Province, China.</title>
        <authorList>
            <person name="Yang J."/>
            <person name="Wariss H.M."/>
            <person name="Tao L."/>
            <person name="Zhang R."/>
            <person name="Yun Q."/>
            <person name="Hollingsworth P."/>
            <person name="Dao Z."/>
            <person name="Luo G."/>
            <person name="Guo H."/>
            <person name="Ma Y."/>
            <person name="Sun W."/>
        </authorList>
    </citation>
    <scope>NUCLEOTIDE SEQUENCE [LARGE SCALE GENOMIC DNA]</scope>
    <source>
        <strain evidence="11">cv. br00</strain>
    </source>
</reference>
<evidence type="ECO:0000256" key="2">
    <source>
        <dbReference type="ARBA" id="ARBA00009592"/>
    </source>
</evidence>
<keyword evidence="11" id="KW-1185">Reference proteome</keyword>
<dbReference type="FunFam" id="3.80.10.10:FF:000111">
    <property type="entry name" value="LRR receptor-like serine/threonine-protein kinase ERECTA"/>
    <property type="match status" value="1"/>
</dbReference>
<keyword evidence="9" id="KW-0325">Glycoprotein</keyword>
<accession>A0A5N5JQ92</accession>
<keyword evidence="8" id="KW-0472">Membrane</keyword>
<dbReference type="InterPro" id="IPR001611">
    <property type="entry name" value="Leu-rich_rpt"/>
</dbReference>
<evidence type="ECO:0000256" key="6">
    <source>
        <dbReference type="ARBA" id="ARBA00022737"/>
    </source>
</evidence>
<keyword evidence="7" id="KW-1133">Transmembrane helix</keyword>
<evidence type="ECO:0000256" key="3">
    <source>
        <dbReference type="ARBA" id="ARBA00022614"/>
    </source>
</evidence>
<keyword evidence="5" id="KW-0732">Signal</keyword>
<keyword evidence="4" id="KW-0812">Transmembrane</keyword>
<gene>
    <name evidence="10" type="ORF">DKX38_023584</name>
</gene>
<dbReference type="PANTHER" id="PTHR27008">
    <property type="entry name" value="OS04G0122200 PROTEIN"/>
    <property type="match status" value="1"/>
</dbReference>